<reference evidence="1" key="1">
    <citation type="journal article" date="2015" name="Nature">
        <title>Complex archaea that bridge the gap between prokaryotes and eukaryotes.</title>
        <authorList>
            <person name="Spang A."/>
            <person name="Saw J.H."/>
            <person name="Jorgensen S.L."/>
            <person name="Zaremba-Niedzwiedzka K."/>
            <person name="Martijn J."/>
            <person name="Lind A.E."/>
            <person name="van Eijk R."/>
            <person name="Schleper C."/>
            <person name="Guy L."/>
            <person name="Ettema T.J."/>
        </authorList>
    </citation>
    <scope>NUCLEOTIDE SEQUENCE</scope>
</reference>
<dbReference type="AlphaFoldDB" id="A0A0F9M6M7"/>
<protein>
    <submittedName>
        <fullName evidence="1">Uncharacterized protein</fullName>
    </submittedName>
</protein>
<name>A0A0F9M6M7_9ZZZZ</name>
<accession>A0A0F9M6M7</accession>
<evidence type="ECO:0000313" key="1">
    <source>
        <dbReference type="EMBL" id="KKM94966.1"/>
    </source>
</evidence>
<sequence length="71" mass="8223">MNKKRLQDLAGIQLNEKFTSPEELILALMNELERLADEWYNEDDDSFEEGLEAADVGDALHIWEAIKLWTS</sequence>
<organism evidence="1">
    <name type="scientific">marine sediment metagenome</name>
    <dbReference type="NCBI Taxonomy" id="412755"/>
    <lineage>
        <taxon>unclassified sequences</taxon>
        <taxon>metagenomes</taxon>
        <taxon>ecological metagenomes</taxon>
    </lineage>
</organism>
<proteinExistence type="predicted"/>
<gene>
    <name evidence="1" type="ORF">LCGC14_1192970</name>
</gene>
<dbReference type="EMBL" id="LAZR01006069">
    <property type="protein sequence ID" value="KKM94966.1"/>
    <property type="molecule type" value="Genomic_DNA"/>
</dbReference>
<comment type="caution">
    <text evidence="1">The sequence shown here is derived from an EMBL/GenBank/DDBJ whole genome shotgun (WGS) entry which is preliminary data.</text>
</comment>